<evidence type="ECO:0000256" key="3">
    <source>
        <dbReference type="SAM" id="Phobius"/>
    </source>
</evidence>
<feature type="domain" description="Major facilitator superfamily (MFS) profile" evidence="4">
    <location>
        <begin position="431"/>
        <end position="630"/>
    </location>
</feature>
<dbReference type="GeneID" id="111596771"/>
<keyword evidence="3" id="KW-1133">Transmembrane helix</keyword>
<evidence type="ECO:0000313" key="8">
    <source>
        <dbReference type="RefSeq" id="XP_023166889.2"/>
    </source>
</evidence>
<feature type="transmembrane region" description="Helical" evidence="3">
    <location>
        <begin position="111"/>
        <end position="130"/>
    </location>
</feature>
<dbReference type="OrthoDB" id="6499973at2759"/>
<feature type="transmembrane region" description="Helical" evidence="3">
    <location>
        <begin position="41"/>
        <end position="68"/>
    </location>
</feature>
<sequence length="630" mass="68074">MVHGPPARRKSQQQQPNNGNGKSNGQCEMDMDPMPTPPDGGWGWVVVFGSFMIHIVTDGMTYSFGIFYNEFLTYFNEGKGYTAWIASIMVGVTFSSGPISSSFVNRYGCRAVTIAGAILAAGCIIVSIFAQNVATLIVTIGFGTGLGFGLIYLPAIVSVTQYFEARRSLATGIAVCGSGFGTFVFAPLTELLIGSYGWRGAMLIIGGVVLNCIIFGAMFRPLEAPRPKSPKLAKKPTIMDQNVTPAELEPLKAQLTGTKPATDQYLQLPQRHDAPVNGGNGLCRSNSVGHNLKTSLNNNSNGLISGQSANATTVVKSNSNDDLGRTYASQPQLMPLRETHRERSASGTMYRPDAFYQGSLHNIPEYASSRNDLSHSRAGSGIIKRYGSLRQSHSLAQSQEMTKCCGCISCSKETRDTFAEMMNFSLLKDVIFVIFSVSNFCTSIGFNMPYLYVVSQAETLNISKTDASYLIASIGVANTVGRIILGYIADKPWVNRLLIYNVCLTACGIATAMVPLCKDYNSLLAYCAVFGFTIGAYVGLTSVILVDLLGLEKLTNAFGLLLLFQGIASFIGPPIGGWMYDITDSYSPAFLMAGIMIAISGLVMFVIPPLQRYQEHKADQKFNSEQLALS</sequence>
<dbReference type="GO" id="GO:0016020">
    <property type="term" value="C:membrane"/>
    <property type="evidence" value="ECO:0007669"/>
    <property type="project" value="UniProtKB-SubCell"/>
</dbReference>
<dbReference type="FunFam" id="1.20.1250.20:FF:000271">
    <property type="entry name" value="Monocarboxylate transporter"/>
    <property type="match status" value="1"/>
</dbReference>
<dbReference type="RefSeq" id="XP_023166886.2">
    <property type="nucleotide sequence ID" value="XM_023311118.2"/>
</dbReference>
<dbReference type="GO" id="GO:0008028">
    <property type="term" value="F:monocarboxylic acid transmembrane transporter activity"/>
    <property type="evidence" value="ECO:0007669"/>
    <property type="project" value="TreeGrafter"/>
</dbReference>
<dbReference type="SUPFAM" id="SSF103473">
    <property type="entry name" value="MFS general substrate transporter"/>
    <property type="match status" value="1"/>
</dbReference>
<reference evidence="6 7" key="1">
    <citation type="submission" date="2025-04" db="UniProtKB">
        <authorList>
            <consortium name="RefSeq"/>
        </authorList>
    </citation>
    <scope>IDENTIFICATION</scope>
    <source>
        <strain evidence="6 7">15085-1641.00</strain>
        <tissue evidence="6 7">Whole body</tissue>
    </source>
</reference>
<dbReference type="RefSeq" id="XP_023166889.2">
    <property type="nucleotide sequence ID" value="XM_023311121.2"/>
</dbReference>
<feature type="compositionally biased region" description="Basic residues" evidence="2">
    <location>
        <begin position="1"/>
        <end position="11"/>
    </location>
</feature>
<accession>A0A6J1LPM9</accession>
<dbReference type="Proteomes" id="UP000504633">
    <property type="component" value="Unplaced"/>
</dbReference>
<feature type="transmembrane region" description="Helical" evidence="3">
    <location>
        <begin position="586"/>
        <end position="607"/>
    </location>
</feature>
<name>A0A6J1LPM9_DROHY</name>
<feature type="transmembrane region" description="Helical" evidence="3">
    <location>
        <begin position="136"/>
        <end position="157"/>
    </location>
</feature>
<dbReference type="InterPro" id="IPR011701">
    <property type="entry name" value="MFS"/>
</dbReference>
<evidence type="ECO:0000256" key="2">
    <source>
        <dbReference type="SAM" id="MobiDB-lite"/>
    </source>
</evidence>
<dbReference type="RefSeq" id="XP_023166888.2">
    <property type="nucleotide sequence ID" value="XM_023311120.2"/>
</dbReference>
<keyword evidence="5" id="KW-1185">Reference proteome</keyword>
<feature type="transmembrane region" description="Helical" evidence="3">
    <location>
        <begin position="497"/>
        <end position="517"/>
    </location>
</feature>
<keyword evidence="3" id="KW-0472">Membrane</keyword>
<dbReference type="KEGG" id="dhe:111596771"/>
<feature type="region of interest" description="Disordered" evidence="2">
    <location>
        <begin position="1"/>
        <end position="33"/>
    </location>
</feature>
<dbReference type="OMA" id="TAMWHIV"/>
<feature type="transmembrane region" description="Helical" evidence="3">
    <location>
        <begin position="558"/>
        <end position="580"/>
    </location>
</feature>
<evidence type="ECO:0000313" key="7">
    <source>
        <dbReference type="RefSeq" id="XP_023166888.2"/>
    </source>
</evidence>
<evidence type="ECO:0000313" key="6">
    <source>
        <dbReference type="RefSeq" id="XP_023166886.2"/>
    </source>
</evidence>
<dbReference type="AlphaFoldDB" id="A0A6J1LPM9"/>
<dbReference type="PANTHER" id="PTHR11360:SF284">
    <property type="entry name" value="EG:103B4.3 PROTEIN-RELATED"/>
    <property type="match status" value="1"/>
</dbReference>
<evidence type="ECO:0000259" key="4">
    <source>
        <dbReference type="PROSITE" id="PS50850"/>
    </source>
</evidence>
<feature type="transmembrane region" description="Helical" evidence="3">
    <location>
        <begin position="467"/>
        <end position="485"/>
    </location>
</feature>
<feature type="transmembrane region" description="Helical" evidence="3">
    <location>
        <begin position="169"/>
        <end position="188"/>
    </location>
</feature>
<dbReference type="Gene3D" id="1.20.1250.20">
    <property type="entry name" value="MFS general substrate transporter like domains"/>
    <property type="match status" value="2"/>
</dbReference>
<dbReference type="InterPro" id="IPR036259">
    <property type="entry name" value="MFS_trans_sf"/>
</dbReference>
<comment type="subcellular location">
    <subcellularLocation>
        <location evidence="1">Membrane</location>
        <topology evidence="1">Multi-pass membrane protein</topology>
    </subcellularLocation>
</comment>
<dbReference type="PANTHER" id="PTHR11360">
    <property type="entry name" value="MONOCARBOXYLATE TRANSPORTER"/>
    <property type="match status" value="1"/>
</dbReference>
<dbReference type="CDD" id="cd17352">
    <property type="entry name" value="MFS_MCT_SLC16"/>
    <property type="match status" value="1"/>
</dbReference>
<feature type="transmembrane region" description="Helical" evidence="3">
    <location>
        <begin position="430"/>
        <end position="452"/>
    </location>
</feature>
<keyword evidence="3" id="KW-0812">Transmembrane</keyword>
<organism evidence="5 6">
    <name type="scientific">Drosophila hydei</name>
    <name type="common">Fruit fly</name>
    <dbReference type="NCBI Taxonomy" id="7224"/>
    <lineage>
        <taxon>Eukaryota</taxon>
        <taxon>Metazoa</taxon>
        <taxon>Ecdysozoa</taxon>
        <taxon>Arthropoda</taxon>
        <taxon>Hexapoda</taxon>
        <taxon>Insecta</taxon>
        <taxon>Pterygota</taxon>
        <taxon>Neoptera</taxon>
        <taxon>Endopterygota</taxon>
        <taxon>Diptera</taxon>
        <taxon>Brachycera</taxon>
        <taxon>Muscomorpha</taxon>
        <taxon>Ephydroidea</taxon>
        <taxon>Drosophilidae</taxon>
        <taxon>Drosophila</taxon>
    </lineage>
</organism>
<dbReference type="Pfam" id="PF07690">
    <property type="entry name" value="MFS_1"/>
    <property type="match status" value="2"/>
</dbReference>
<dbReference type="InterPro" id="IPR050327">
    <property type="entry name" value="Proton-linked_MCT"/>
</dbReference>
<feature type="compositionally biased region" description="Polar residues" evidence="2">
    <location>
        <begin position="12"/>
        <end position="26"/>
    </location>
</feature>
<dbReference type="FunFam" id="1.20.1250.20:FF:000398">
    <property type="entry name" value="Monocarboxylate transporter 14"/>
    <property type="match status" value="1"/>
</dbReference>
<evidence type="ECO:0000256" key="1">
    <source>
        <dbReference type="ARBA" id="ARBA00004141"/>
    </source>
</evidence>
<gene>
    <name evidence="6 7 8" type="primary">LOC111596771</name>
</gene>
<dbReference type="PROSITE" id="PS50850">
    <property type="entry name" value="MFS"/>
    <property type="match status" value="1"/>
</dbReference>
<feature type="transmembrane region" description="Helical" evidence="3">
    <location>
        <begin position="523"/>
        <end position="546"/>
    </location>
</feature>
<feature type="transmembrane region" description="Helical" evidence="3">
    <location>
        <begin position="80"/>
        <end position="99"/>
    </location>
</feature>
<protein>
    <submittedName>
        <fullName evidence="6 7">Monocarboxylate transporter 12</fullName>
    </submittedName>
</protein>
<evidence type="ECO:0000313" key="5">
    <source>
        <dbReference type="Proteomes" id="UP000504633"/>
    </source>
</evidence>
<dbReference type="InterPro" id="IPR020846">
    <property type="entry name" value="MFS_dom"/>
</dbReference>
<dbReference type="CTD" id="17236"/>
<feature type="transmembrane region" description="Helical" evidence="3">
    <location>
        <begin position="200"/>
        <end position="219"/>
    </location>
</feature>
<proteinExistence type="predicted"/>